<comment type="caution">
    <text evidence="1">The sequence shown here is derived from an EMBL/GenBank/DDBJ whole genome shotgun (WGS) entry which is preliminary data.</text>
</comment>
<evidence type="ECO:0000313" key="2">
    <source>
        <dbReference type="Proteomes" id="UP001550628"/>
    </source>
</evidence>
<dbReference type="Proteomes" id="UP001550628">
    <property type="component" value="Unassembled WGS sequence"/>
</dbReference>
<name>A0ABV2WVT7_9NOCA</name>
<protein>
    <recommendedName>
        <fullName evidence="3">PH domain-containing protein</fullName>
    </recommendedName>
</protein>
<proteinExistence type="predicted"/>
<evidence type="ECO:0008006" key="3">
    <source>
        <dbReference type="Google" id="ProtNLM"/>
    </source>
</evidence>
<sequence length="451" mass="50748">MVEEPEDIAQVREWVGRLEQFVASLDGLESDGAFGFCSNAMDAWQDGVSSDTAPLPTSPAMVIILETFRALAQVTSATMKDYANTPDVRDRMTRVSAQGSLQDTLDRIVRDGHRWLSDGLPSDEEIQQLIASEGASFRAALEAAQEQVDQDAAADAAAAADQYGAILGYSDPNIDAAITFTKVCSFTEDENKRYRDAHDRLRRMLDSELLRHISDESDRFCDVLIGVLTDLRDNRISFTDVDAIDERRRRLRSALISFTSALHSHKDQSIRAVRDAFGRKTPQEQAVLDLFNDLLSTSFEYRWLVEMRDALLHGDINAFKYDFTARLHGEPAVNVYMDRGYMLQFTREVRNKPWLKRSELEKLVSDPSVLDMVNTIQPLVGELQEKLDAILYPNTADDAATVKELIRRFNGRRGVYALQTGPGFTRRVQVPPYMLLAQRVLAFADSYTAST</sequence>
<keyword evidence="2" id="KW-1185">Reference proteome</keyword>
<dbReference type="RefSeq" id="WP_356958940.1">
    <property type="nucleotide sequence ID" value="NZ_JBEYBD010000020.1"/>
</dbReference>
<reference evidence="1 2" key="1">
    <citation type="submission" date="2024-06" db="EMBL/GenBank/DDBJ databases">
        <title>The Natural Products Discovery Center: Release of the First 8490 Sequenced Strains for Exploring Actinobacteria Biosynthetic Diversity.</title>
        <authorList>
            <person name="Kalkreuter E."/>
            <person name="Kautsar S.A."/>
            <person name="Yang D."/>
            <person name="Bader C.D."/>
            <person name="Teijaro C.N."/>
            <person name="Fluegel L."/>
            <person name="Davis C.M."/>
            <person name="Simpson J.R."/>
            <person name="Lauterbach L."/>
            <person name="Steele A.D."/>
            <person name="Gui C."/>
            <person name="Meng S."/>
            <person name="Li G."/>
            <person name="Viehrig K."/>
            <person name="Ye F."/>
            <person name="Su P."/>
            <person name="Kiefer A.F."/>
            <person name="Nichols A."/>
            <person name="Cepeda A.J."/>
            <person name="Yan W."/>
            <person name="Fan B."/>
            <person name="Jiang Y."/>
            <person name="Adhikari A."/>
            <person name="Zheng C.-J."/>
            <person name="Schuster L."/>
            <person name="Cowan T.M."/>
            <person name="Smanski M.J."/>
            <person name="Chevrette M.G."/>
            <person name="De Carvalho L.P.S."/>
            <person name="Shen B."/>
        </authorList>
    </citation>
    <scope>NUCLEOTIDE SEQUENCE [LARGE SCALE GENOMIC DNA]</scope>
    <source>
        <strain evidence="1 2">NPDC019708</strain>
    </source>
</reference>
<gene>
    <name evidence="1" type="ORF">ABZ510_24250</name>
</gene>
<dbReference type="EMBL" id="JBEYBF010000019">
    <property type="protein sequence ID" value="MEU1954966.1"/>
    <property type="molecule type" value="Genomic_DNA"/>
</dbReference>
<organism evidence="1 2">
    <name type="scientific">Nocardia rhamnosiphila</name>
    <dbReference type="NCBI Taxonomy" id="426716"/>
    <lineage>
        <taxon>Bacteria</taxon>
        <taxon>Bacillati</taxon>
        <taxon>Actinomycetota</taxon>
        <taxon>Actinomycetes</taxon>
        <taxon>Mycobacteriales</taxon>
        <taxon>Nocardiaceae</taxon>
        <taxon>Nocardia</taxon>
    </lineage>
</organism>
<accession>A0ABV2WVT7</accession>
<evidence type="ECO:0000313" key="1">
    <source>
        <dbReference type="EMBL" id="MEU1954966.1"/>
    </source>
</evidence>